<dbReference type="AlphaFoldDB" id="A0A8C8DX35"/>
<evidence type="ECO:0000313" key="2">
    <source>
        <dbReference type="Ensembl" id="ENSOSIP00000036008.1"/>
    </source>
</evidence>
<keyword evidence="1" id="KW-0732">Signal</keyword>
<evidence type="ECO:0008006" key="4">
    <source>
        <dbReference type="Google" id="ProtNLM"/>
    </source>
</evidence>
<evidence type="ECO:0000313" key="3">
    <source>
        <dbReference type="Proteomes" id="UP000694383"/>
    </source>
</evidence>
<protein>
    <recommendedName>
        <fullName evidence="4">Secreted protein</fullName>
    </recommendedName>
</protein>
<accession>A0A8C8DX35</accession>
<sequence>MHGALDATILLLCLAPTVNTTGAPKSSFSCLFPLPFTDLESVRRFSQRPKCKGCEASITDRRSAARSLAPNKS</sequence>
<proteinExistence type="predicted"/>
<reference evidence="2" key="1">
    <citation type="submission" date="2025-08" db="UniProtKB">
        <authorList>
            <consortium name="Ensembl"/>
        </authorList>
    </citation>
    <scope>IDENTIFICATION</scope>
</reference>
<evidence type="ECO:0000256" key="1">
    <source>
        <dbReference type="SAM" id="SignalP"/>
    </source>
</evidence>
<dbReference type="Proteomes" id="UP000694383">
    <property type="component" value="Unplaced"/>
</dbReference>
<reference evidence="2" key="2">
    <citation type="submission" date="2025-09" db="UniProtKB">
        <authorList>
            <consortium name="Ensembl"/>
        </authorList>
    </citation>
    <scope>IDENTIFICATION</scope>
</reference>
<feature type="chain" id="PRO_5034327256" description="Secreted protein" evidence="1">
    <location>
        <begin position="21"/>
        <end position="73"/>
    </location>
</feature>
<dbReference type="Ensembl" id="ENSOSIT00000037962.1">
    <property type="protein sequence ID" value="ENSOSIP00000036008.1"/>
    <property type="gene ID" value="ENSOSIG00000017934.1"/>
</dbReference>
<organism evidence="2 3">
    <name type="scientific">Oryzias sinensis</name>
    <name type="common">Chinese medaka</name>
    <dbReference type="NCBI Taxonomy" id="183150"/>
    <lineage>
        <taxon>Eukaryota</taxon>
        <taxon>Metazoa</taxon>
        <taxon>Chordata</taxon>
        <taxon>Craniata</taxon>
        <taxon>Vertebrata</taxon>
        <taxon>Euteleostomi</taxon>
        <taxon>Actinopterygii</taxon>
        <taxon>Neopterygii</taxon>
        <taxon>Teleostei</taxon>
        <taxon>Neoteleostei</taxon>
        <taxon>Acanthomorphata</taxon>
        <taxon>Ovalentaria</taxon>
        <taxon>Atherinomorphae</taxon>
        <taxon>Beloniformes</taxon>
        <taxon>Adrianichthyidae</taxon>
        <taxon>Oryziinae</taxon>
        <taxon>Oryzias</taxon>
    </lineage>
</organism>
<feature type="signal peptide" evidence="1">
    <location>
        <begin position="1"/>
        <end position="20"/>
    </location>
</feature>
<name>A0A8C8DX35_9TELE</name>
<keyword evidence="3" id="KW-1185">Reference proteome</keyword>